<reference evidence="1" key="1">
    <citation type="submission" date="2014-12" db="EMBL/GenBank/DDBJ databases">
        <title>Insight into the proteome of Arion vulgaris.</title>
        <authorList>
            <person name="Aradska J."/>
            <person name="Bulat T."/>
            <person name="Smidak R."/>
            <person name="Sarate P."/>
            <person name="Gangsoo J."/>
            <person name="Sialana F."/>
            <person name="Bilban M."/>
            <person name="Lubec G."/>
        </authorList>
    </citation>
    <scope>NUCLEOTIDE SEQUENCE</scope>
    <source>
        <tissue evidence="1">Skin</tissue>
    </source>
</reference>
<feature type="non-terminal residue" evidence="1">
    <location>
        <position position="1"/>
    </location>
</feature>
<evidence type="ECO:0000313" key="1">
    <source>
        <dbReference type="EMBL" id="CEK71780.1"/>
    </source>
</evidence>
<dbReference type="AlphaFoldDB" id="A0A0B6ZVH1"/>
<feature type="non-terminal residue" evidence="1">
    <location>
        <position position="295"/>
    </location>
</feature>
<sequence length="295" mass="33398">LNPKADVQEVASKEENLTILQMHVKSLLLENNKNPQIIPGLVDLLNSALKRLCSRENNDKPDKLSEVTVGSHSALDLLKWLGFSFNVTGTQSTHLHIIFPYWDTNEMLVPTYDVLNAVSELVSSPRCISTLYEVLPLTQNNISSLIDLMSITKHAPEIQLKVTDLSVHPLWHHNKIRALLSSIGFHQVGLLLIHNMTLIHKTHLTCMLQILLSLSCHKSPVLLSRLDVNLLGQAGDNTKCKEKRFCKLLSLRPVLLPRNQLRMCTSWLSVIEMGNEMHNKMKLAKSMSDLRNHHR</sequence>
<protein>
    <submittedName>
        <fullName evidence="1">Uncharacterized protein</fullName>
    </submittedName>
</protein>
<accession>A0A0B6ZVH1</accession>
<proteinExistence type="predicted"/>
<name>A0A0B6ZVH1_9EUPU</name>
<dbReference type="EMBL" id="HACG01024915">
    <property type="protein sequence ID" value="CEK71780.1"/>
    <property type="molecule type" value="Transcribed_RNA"/>
</dbReference>
<gene>
    <name evidence="1" type="primary">ORF79797</name>
</gene>
<organism evidence="1">
    <name type="scientific">Arion vulgaris</name>
    <dbReference type="NCBI Taxonomy" id="1028688"/>
    <lineage>
        <taxon>Eukaryota</taxon>
        <taxon>Metazoa</taxon>
        <taxon>Spiralia</taxon>
        <taxon>Lophotrochozoa</taxon>
        <taxon>Mollusca</taxon>
        <taxon>Gastropoda</taxon>
        <taxon>Heterobranchia</taxon>
        <taxon>Euthyneura</taxon>
        <taxon>Panpulmonata</taxon>
        <taxon>Eupulmonata</taxon>
        <taxon>Stylommatophora</taxon>
        <taxon>Helicina</taxon>
        <taxon>Arionoidea</taxon>
        <taxon>Arionidae</taxon>
        <taxon>Arion</taxon>
    </lineage>
</organism>